<dbReference type="Pfam" id="PF13531">
    <property type="entry name" value="SBP_bac_11"/>
    <property type="match status" value="1"/>
</dbReference>
<dbReference type="EMBL" id="CP001778">
    <property type="protein sequence ID" value="ADD46033.1"/>
    <property type="molecule type" value="Genomic_DNA"/>
</dbReference>
<organism evidence="2 3">
    <name type="scientific">Stackebrandtia nassauensis (strain DSM 44728 / CIP 108903 / NRRL B-16338 / NBRC 102104 / LLR-40K-21)</name>
    <dbReference type="NCBI Taxonomy" id="446470"/>
    <lineage>
        <taxon>Bacteria</taxon>
        <taxon>Bacillati</taxon>
        <taxon>Actinomycetota</taxon>
        <taxon>Actinomycetes</taxon>
        <taxon>Glycomycetales</taxon>
        <taxon>Glycomycetaceae</taxon>
        <taxon>Stackebrandtia</taxon>
    </lineage>
</organism>
<evidence type="ECO:0000313" key="3">
    <source>
        <dbReference type="Proteomes" id="UP000000844"/>
    </source>
</evidence>
<keyword evidence="3" id="KW-1185">Reference proteome</keyword>
<gene>
    <name evidence="2" type="ordered locus">Snas_6417</name>
</gene>
<protein>
    <recommendedName>
        <fullName evidence="4">ABC-type phosphate transport system periplasmic component-like protein</fullName>
    </recommendedName>
</protein>
<dbReference type="KEGG" id="sna:Snas_6417"/>
<reference evidence="2 3" key="1">
    <citation type="journal article" date="2009" name="Stand. Genomic Sci.">
        <title>Complete genome sequence of Stackebrandtia nassauensis type strain (LLR-40K-21).</title>
        <authorList>
            <person name="Munk C."/>
            <person name="Lapidus A."/>
            <person name="Copeland A."/>
            <person name="Jando M."/>
            <person name="Mayilraj S."/>
            <person name="Glavina Del Rio T."/>
            <person name="Nolan M."/>
            <person name="Chen F."/>
            <person name="Lucas S."/>
            <person name="Tice H."/>
            <person name="Cheng J.F."/>
            <person name="Han C."/>
            <person name="Detter J.C."/>
            <person name="Bruce D."/>
            <person name="Goodwin L."/>
            <person name="Chain P."/>
            <person name="Pitluck S."/>
            <person name="Goker M."/>
            <person name="Ovchinikova G."/>
            <person name="Pati A."/>
            <person name="Ivanova N."/>
            <person name="Mavromatis K."/>
            <person name="Chen A."/>
            <person name="Palaniappan K."/>
            <person name="Land M."/>
            <person name="Hauser L."/>
            <person name="Chang Y.J."/>
            <person name="Jeffries C.D."/>
            <person name="Bristow J."/>
            <person name="Eisen J.A."/>
            <person name="Markowitz V."/>
            <person name="Hugenholtz P."/>
            <person name="Kyrpides N.C."/>
            <person name="Klenk H.P."/>
        </authorList>
    </citation>
    <scope>NUCLEOTIDE SEQUENCE [LARGE SCALE GENOMIC DNA]</scope>
    <source>
        <strain evidence="3">DSM 44728 / CIP 108903 / NRRL B-16338 / NBRC 102104 / LLR-40K-21</strain>
    </source>
</reference>
<evidence type="ECO:0008006" key="4">
    <source>
        <dbReference type="Google" id="ProtNLM"/>
    </source>
</evidence>
<evidence type="ECO:0000256" key="1">
    <source>
        <dbReference type="SAM" id="MobiDB-lite"/>
    </source>
</evidence>
<proteinExistence type="predicted"/>
<dbReference type="HOGENOM" id="CLU_983211_0_0_11"/>
<accession>D3Q5H3</accession>
<evidence type="ECO:0000313" key="2">
    <source>
        <dbReference type="EMBL" id="ADD46033.1"/>
    </source>
</evidence>
<name>D3Q5H3_STANL</name>
<dbReference type="eggNOG" id="COG2304">
    <property type="taxonomic scope" value="Bacteria"/>
</dbReference>
<dbReference type="STRING" id="446470.Snas_6417"/>
<dbReference type="Proteomes" id="UP000000844">
    <property type="component" value="Chromosome"/>
</dbReference>
<feature type="region of interest" description="Disordered" evidence="1">
    <location>
        <begin position="250"/>
        <end position="283"/>
    </location>
</feature>
<dbReference type="AlphaFoldDB" id="D3Q5H3"/>
<sequence>MVAVLAPVAGVALGSAIGDVKDCGEEVKVDVAAAPEIAPVLADYAKSWTATAAPSKGVCVSVEVKPMDSASVAAGFAKKHGVDLDLGGSPVNRVELPDVWVPESMTWLARLGGDLKGVLAADEVSSVAESRVGLAVPESKEGDNPPTGSWGDATVTARDPRVDAASLALAIGSVKDSKAKPSFDADGLEVVSNAQWMIHNKENPGDKWTFVEPSPPLRPFDYPYVTLSKQDDELRKATEAFKSALVSDKFTGPLSEHGMSKAGPYPQPVAPEDVEAALKQKWA</sequence>